<dbReference type="Pfam" id="PF00144">
    <property type="entry name" value="Beta-lactamase"/>
    <property type="match status" value="1"/>
</dbReference>
<dbReference type="InterPro" id="IPR012338">
    <property type="entry name" value="Beta-lactam/transpept-like"/>
</dbReference>
<feature type="domain" description="Beta-lactamase-related" evidence="2">
    <location>
        <begin position="22"/>
        <end position="338"/>
    </location>
</feature>
<reference evidence="3" key="1">
    <citation type="submission" date="2024-06" db="EMBL/GenBank/DDBJ databases">
        <title>The genome sequences of Kitasatospora sp. strain HUAS MG31.</title>
        <authorList>
            <person name="Mo P."/>
        </authorList>
    </citation>
    <scope>NUCLEOTIDE SEQUENCE</scope>
    <source>
        <strain evidence="3">HUAS MG31</strain>
    </source>
</reference>
<dbReference type="InterPro" id="IPR050789">
    <property type="entry name" value="Diverse_Enzym_Activities"/>
</dbReference>
<dbReference type="SUPFAM" id="SSF56601">
    <property type="entry name" value="beta-lactamase/transpeptidase-like"/>
    <property type="match status" value="1"/>
</dbReference>
<organism evidence="3">
    <name type="scientific">Kitasatospora camelliae</name>
    <dbReference type="NCBI Taxonomy" id="3156397"/>
    <lineage>
        <taxon>Bacteria</taxon>
        <taxon>Bacillati</taxon>
        <taxon>Actinomycetota</taxon>
        <taxon>Actinomycetes</taxon>
        <taxon>Kitasatosporales</taxon>
        <taxon>Streptomycetaceae</taxon>
        <taxon>Kitasatospora</taxon>
    </lineage>
</organism>
<gene>
    <name evidence="3" type="ORF">ABWK59_10740</name>
</gene>
<dbReference type="PANTHER" id="PTHR43283">
    <property type="entry name" value="BETA-LACTAMASE-RELATED"/>
    <property type="match status" value="1"/>
</dbReference>
<dbReference type="AlphaFoldDB" id="A0AAU8JUA6"/>
<dbReference type="GO" id="GO:0016787">
    <property type="term" value="F:hydrolase activity"/>
    <property type="evidence" value="ECO:0007669"/>
    <property type="project" value="UniProtKB-KW"/>
</dbReference>
<evidence type="ECO:0000256" key="1">
    <source>
        <dbReference type="ARBA" id="ARBA00022801"/>
    </source>
</evidence>
<keyword evidence="1 3" id="KW-0378">Hydrolase</keyword>
<dbReference type="EC" id="3.1.1.103" evidence="3"/>
<protein>
    <submittedName>
        <fullName evidence="3">Serine hydrolase domain-containing protein</fullName>
        <ecNumber evidence="3">3.1.1.103</ecNumber>
    </submittedName>
</protein>
<sequence length="346" mass="36720">MHRDDTWPERAAAELRPALAAAVSHGNVPGAVAVLGRPGTALVVLTHGTLGAECGPHAPDRHTRYDLASLTKVLATWPLVGQARHAARLDLDAPIRTIDAELPPPGADLTVRQLMAHTSGLLPETNLAQYHHSGRPLAHHLCAEPLVSTPGTEHRYVDRGFILLGLLLPTVLGAPLDRLADDLWRDLGLTATAYGPLPRSPQLAPTEQRLLGAPRTWGIPHDPSAALLGGVAGHAGVFSTAADLAAFAERLLDPPDPLAAWLAAWLAESARPQAAAGPGLHRGLAWLGTGDGRALYHHGYTGTSLYLSPATGRYLVLLTNAVYHGWDRARLTPVRDLALRLVARSP</sequence>
<accession>A0AAU8JUA6</accession>
<dbReference type="PANTHER" id="PTHR43283:SF11">
    <property type="entry name" value="BETA-LACTAMASE-RELATED DOMAIN-CONTAINING PROTEIN"/>
    <property type="match status" value="1"/>
</dbReference>
<proteinExistence type="predicted"/>
<evidence type="ECO:0000313" key="3">
    <source>
        <dbReference type="EMBL" id="XCM79372.1"/>
    </source>
</evidence>
<evidence type="ECO:0000259" key="2">
    <source>
        <dbReference type="Pfam" id="PF00144"/>
    </source>
</evidence>
<dbReference type="EMBL" id="CP159872">
    <property type="protein sequence ID" value="XCM79372.1"/>
    <property type="molecule type" value="Genomic_DNA"/>
</dbReference>
<dbReference type="KEGG" id="kcm:ABWK59_10740"/>
<name>A0AAU8JUA6_9ACTN</name>
<dbReference type="Gene3D" id="3.40.710.10">
    <property type="entry name" value="DD-peptidase/beta-lactamase superfamily"/>
    <property type="match status" value="1"/>
</dbReference>
<dbReference type="InterPro" id="IPR001466">
    <property type="entry name" value="Beta-lactam-related"/>
</dbReference>
<dbReference type="RefSeq" id="WP_354639975.1">
    <property type="nucleotide sequence ID" value="NZ_CP159872.1"/>
</dbReference>